<keyword evidence="4" id="KW-0406">Ion transport</keyword>
<dbReference type="Pfam" id="PF07715">
    <property type="entry name" value="Plug"/>
    <property type="match status" value="1"/>
</dbReference>
<dbReference type="PANTHER" id="PTHR47234:SF3">
    <property type="entry name" value="SECRETIN_TONB SHORT N-TERMINAL DOMAIN-CONTAINING PROTEIN"/>
    <property type="match status" value="1"/>
</dbReference>
<dbReference type="InterPro" id="IPR039426">
    <property type="entry name" value="TonB-dep_rcpt-like"/>
</dbReference>
<evidence type="ECO:0000256" key="4">
    <source>
        <dbReference type="ARBA" id="ARBA00022496"/>
    </source>
</evidence>
<dbReference type="PROSITE" id="PS52016">
    <property type="entry name" value="TONB_DEPENDENT_REC_3"/>
    <property type="match status" value="1"/>
</dbReference>
<dbReference type="InterPro" id="IPR011662">
    <property type="entry name" value="Secretin/TonB_short_N"/>
</dbReference>
<name>A0AA41ZBJ6_9SPHN</name>
<proteinExistence type="inferred from homology"/>
<dbReference type="Pfam" id="PF07660">
    <property type="entry name" value="STN"/>
    <property type="match status" value="1"/>
</dbReference>
<keyword evidence="14" id="KW-0675">Receptor</keyword>
<evidence type="ECO:0000256" key="1">
    <source>
        <dbReference type="ARBA" id="ARBA00004571"/>
    </source>
</evidence>
<evidence type="ECO:0000256" key="11">
    <source>
        <dbReference type="RuleBase" id="RU003357"/>
    </source>
</evidence>
<dbReference type="InterPro" id="IPR037066">
    <property type="entry name" value="Plug_dom_sf"/>
</dbReference>
<dbReference type="PANTHER" id="PTHR47234">
    <property type="match status" value="1"/>
</dbReference>
<dbReference type="Gene3D" id="2.170.130.10">
    <property type="entry name" value="TonB-dependent receptor, plug domain"/>
    <property type="match status" value="1"/>
</dbReference>
<feature type="signal peptide" evidence="12">
    <location>
        <begin position="1"/>
        <end position="27"/>
    </location>
</feature>
<dbReference type="Gene3D" id="3.55.50.30">
    <property type="match status" value="1"/>
</dbReference>
<keyword evidence="5 10" id="KW-0812">Transmembrane</keyword>
<dbReference type="RefSeq" id="WP_265269659.1">
    <property type="nucleotide sequence ID" value="NZ_JANFAV010000012.1"/>
</dbReference>
<dbReference type="AlphaFoldDB" id="A0AA41ZBJ6"/>
<comment type="subcellular location">
    <subcellularLocation>
        <location evidence="1 10">Cell outer membrane</location>
        <topology evidence="1 10">Multi-pass membrane protein</topology>
    </subcellularLocation>
</comment>
<dbReference type="SMART" id="SM00965">
    <property type="entry name" value="STN"/>
    <property type="match status" value="1"/>
</dbReference>
<dbReference type="InterPro" id="IPR012910">
    <property type="entry name" value="Plug_dom"/>
</dbReference>
<accession>A0AA41ZBJ6</accession>
<dbReference type="GO" id="GO:0006826">
    <property type="term" value="P:iron ion transport"/>
    <property type="evidence" value="ECO:0007669"/>
    <property type="project" value="UniProtKB-KW"/>
</dbReference>
<dbReference type="EMBL" id="JANFAV010000012">
    <property type="protein sequence ID" value="MCW6536277.1"/>
    <property type="molecule type" value="Genomic_DNA"/>
</dbReference>
<feature type="chain" id="PRO_5041226843" evidence="12">
    <location>
        <begin position="28"/>
        <end position="852"/>
    </location>
</feature>
<reference evidence="14" key="1">
    <citation type="submission" date="2022-06" db="EMBL/GenBank/DDBJ databases">
        <title>Sphingomonas sp. nov. isolated from rhizosphere soil of tomato.</title>
        <authorList>
            <person name="Dong H."/>
            <person name="Gao R."/>
        </authorList>
    </citation>
    <scope>NUCLEOTIDE SEQUENCE</scope>
    <source>
        <strain evidence="14">MMSM24</strain>
    </source>
</reference>
<evidence type="ECO:0000256" key="9">
    <source>
        <dbReference type="ARBA" id="ARBA00023237"/>
    </source>
</evidence>
<evidence type="ECO:0000256" key="3">
    <source>
        <dbReference type="ARBA" id="ARBA00022452"/>
    </source>
</evidence>
<evidence type="ECO:0000313" key="14">
    <source>
        <dbReference type="EMBL" id="MCW6536277.1"/>
    </source>
</evidence>
<organism evidence="14 15">
    <name type="scientific">Sphingomonas lycopersici</name>
    <dbReference type="NCBI Taxonomy" id="2951807"/>
    <lineage>
        <taxon>Bacteria</taxon>
        <taxon>Pseudomonadati</taxon>
        <taxon>Pseudomonadota</taxon>
        <taxon>Alphaproteobacteria</taxon>
        <taxon>Sphingomonadales</taxon>
        <taxon>Sphingomonadaceae</taxon>
        <taxon>Sphingomonas</taxon>
    </lineage>
</organism>
<evidence type="ECO:0000256" key="6">
    <source>
        <dbReference type="ARBA" id="ARBA00023004"/>
    </source>
</evidence>
<evidence type="ECO:0000313" key="15">
    <source>
        <dbReference type="Proteomes" id="UP001165565"/>
    </source>
</evidence>
<feature type="domain" description="Secretin/TonB short N-terminal" evidence="13">
    <location>
        <begin position="55"/>
        <end position="105"/>
    </location>
</feature>
<dbReference type="Proteomes" id="UP001165565">
    <property type="component" value="Unassembled WGS sequence"/>
</dbReference>
<evidence type="ECO:0000259" key="13">
    <source>
        <dbReference type="SMART" id="SM00965"/>
    </source>
</evidence>
<dbReference type="InterPro" id="IPR036942">
    <property type="entry name" value="Beta-barrel_TonB_sf"/>
</dbReference>
<keyword evidence="7 11" id="KW-0798">TonB box</keyword>
<protein>
    <submittedName>
        <fullName evidence="14">TonB-dependent receptor</fullName>
    </submittedName>
</protein>
<evidence type="ECO:0000256" key="10">
    <source>
        <dbReference type="PROSITE-ProRule" id="PRU01360"/>
    </source>
</evidence>
<comment type="similarity">
    <text evidence="10 11">Belongs to the TonB-dependent receptor family.</text>
</comment>
<dbReference type="Gene3D" id="2.40.170.20">
    <property type="entry name" value="TonB-dependent receptor, beta-barrel domain"/>
    <property type="match status" value="1"/>
</dbReference>
<dbReference type="InterPro" id="IPR000531">
    <property type="entry name" value="Beta-barrel_TonB"/>
</dbReference>
<keyword evidence="6" id="KW-0408">Iron</keyword>
<evidence type="ECO:0000256" key="7">
    <source>
        <dbReference type="ARBA" id="ARBA00023077"/>
    </source>
</evidence>
<evidence type="ECO:0000256" key="8">
    <source>
        <dbReference type="ARBA" id="ARBA00023136"/>
    </source>
</evidence>
<keyword evidence="8 10" id="KW-0472">Membrane</keyword>
<gene>
    <name evidence="14" type="ORF">NEE01_15975</name>
</gene>
<keyword evidence="9 10" id="KW-0998">Cell outer membrane</keyword>
<evidence type="ECO:0000256" key="2">
    <source>
        <dbReference type="ARBA" id="ARBA00022448"/>
    </source>
</evidence>
<comment type="caution">
    <text evidence="14">The sequence shown here is derived from an EMBL/GenBank/DDBJ whole genome shotgun (WGS) entry which is preliminary data.</text>
</comment>
<keyword evidence="12" id="KW-0732">Signal</keyword>
<keyword evidence="3 10" id="KW-1134">Transmembrane beta strand</keyword>
<evidence type="ECO:0000256" key="12">
    <source>
        <dbReference type="SAM" id="SignalP"/>
    </source>
</evidence>
<dbReference type="Pfam" id="PF00593">
    <property type="entry name" value="TonB_dep_Rec_b-barrel"/>
    <property type="match status" value="1"/>
</dbReference>
<keyword evidence="2 10" id="KW-0813">Transport</keyword>
<dbReference type="SUPFAM" id="SSF56935">
    <property type="entry name" value="Porins"/>
    <property type="match status" value="1"/>
</dbReference>
<sequence>MAKSRGQLMAALMTSAALALAPTPSSAQDREVFQFDFAAQDLSATLRSITAKAGLELYASAEDVAGITAPDLHGSFTAEEAIERLVRGTSLSVRFDKGAVIIRRQVMARSEAPSALQGDVVVTGTRIQGAEIAAPVMTVTAADIRKAGQADLGEVTRSLPFNFAGGQSPGIGTSQGAANTNVNGASSVNLFGLGPNATLTLLDGNRLSYTGINAAVDISAIPVAAVERVEVVADGASAIYGADAVAGVVNVRLRRDYDGVSVMSRIGAATDGGDFQQQYNVVAGQKWASGGILATYDYLSNDPIYAAQRRYAAKMASDATLYPGIIRHSGLIRLFQDVGDRVSFSLDALYKDSRQDIIQGFVAGQPHFAFGADAHAISTNFSIAPNVSVKVGGDWVVRLTSSYAQDKTDIASSVYSAGSIISSGTRRYNNKSASIELGGEGSIIDLPAGPLRAAVGIGHRYIGLDLVGTNAGVVLQQLDRHRNNDFVYGELYLPMLSADMHSSFGRALSLSAAFRYERNTGVGSVALPKLGLIYTPFDGLTFKGSWGRSFRLPTFYQQYLGYAAVLDDATYYGARYPAGTTALVLSGAGPNMKPERSENWTISAEINPAALRGLSATISYFNFDYNDRVATPAISSRGIIDNPIYASLVTVSPSTALLQAAISGATVGLQNATDQPYDPANVVALIDDRDRNVAHQNYHGVNLAIRYLAHLSQGQTLGFTADGTWIASTQQLLPGLPTVDLAGTIFNPPHWRGRFGVSYGTDTLSIAGYANLSSHLTDNRTTAVYRFAGPSTFDLAAQFKAGHGFELGATINNLFNQRPKAIVTGSAYQTPFDTTNYSPIGRFISISVRKSW</sequence>
<evidence type="ECO:0000256" key="5">
    <source>
        <dbReference type="ARBA" id="ARBA00022692"/>
    </source>
</evidence>
<keyword evidence="15" id="KW-1185">Reference proteome</keyword>
<dbReference type="GO" id="GO:0009279">
    <property type="term" value="C:cell outer membrane"/>
    <property type="evidence" value="ECO:0007669"/>
    <property type="project" value="UniProtKB-SubCell"/>
</dbReference>
<keyword evidence="4" id="KW-0410">Iron transport</keyword>